<dbReference type="Proteomes" id="UP001362999">
    <property type="component" value="Unassembled WGS sequence"/>
</dbReference>
<dbReference type="AlphaFoldDB" id="A0AAW0DDW2"/>
<protein>
    <submittedName>
        <fullName evidence="1">Uncharacterized protein</fullName>
    </submittedName>
</protein>
<dbReference type="Gene3D" id="3.80.10.10">
    <property type="entry name" value="Ribonuclease Inhibitor"/>
    <property type="match status" value="1"/>
</dbReference>
<name>A0AAW0DDW2_9AGAR</name>
<sequence length="528" mass="58381">MHDCWLVAELTRAIFEELREHDHLQSADQAAGGSSIVPVSGACSICLSRVALVCRQFLEPALDLLWEKQSELDNLLKCLPSNTWISSHKFEIIIQSPINQKARDRLSFYAKRIRSFETIRGGALHESVLETLSIWGKQGPLLPNVRDVLCETGSPLFPVIPLLVGSAVTEIEIQAFNGPARRLMALPLIAAQSPDLSVVRIGVAPNEAKEWILRFVLPLMRLRNLYIGLRGMTETTFRRLVGVKSLQTLQISSIVSTVGLPLDMDNILKDGVDTFAALRHLDFSAATTDVALRLVELVPMAPLETLFIHTVQTSRQANIKMLCLGIAAGQRIAHLTSIFLNFDRLPPNAMKKITGNAIQPLFTLRNLRFVNLRFPSDPALDDEFFEELAQSWPSLQTLLIQGLKPLETESASPSYPSILCLIPLSRGCPDLSYMKLSLDATVVPLHTSSRLPRTIQTVLKKWVVSHSPISSEHAVAAFLSSIFPSLSIVTSQENGHNSAWRNAQTLLSAFTSIREDERSMLASSSAES</sequence>
<evidence type="ECO:0000313" key="1">
    <source>
        <dbReference type="EMBL" id="KAK7050736.1"/>
    </source>
</evidence>
<gene>
    <name evidence="1" type="ORF">R3P38DRAFT_2605600</name>
</gene>
<dbReference type="EMBL" id="JAWWNJ010000008">
    <property type="protein sequence ID" value="KAK7050736.1"/>
    <property type="molecule type" value="Genomic_DNA"/>
</dbReference>
<dbReference type="SUPFAM" id="SSF52047">
    <property type="entry name" value="RNI-like"/>
    <property type="match status" value="1"/>
</dbReference>
<reference evidence="1 2" key="1">
    <citation type="journal article" date="2024" name="J Genomics">
        <title>Draft genome sequencing and assembly of Favolaschia claudopus CIRM-BRFM 2984 isolated from oak limbs.</title>
        <authorList>
            <person name="Navarro D."/>
            <person name="Drula E."/>
            <person name="Chaduli D."/>
            <person name="Cazenave R."/>
            <person name="Ahrendt S."/>
            <person name="Wang J."/>
            <person name="Lipzen A."/>
            <person name="Daum C."/>
            <person name="Barry K."/>
            <person name="Grigoriev I.V."/>
            <person name="Favel A."/>
            <person name="Rosso M.N."/>
            <person name="Martin F."/>
        </authorList>
    </citation>
    <scope>NUCLEOTIDE SEQUENCE [LARGE SCALE GENOMIC DNA]</scope>
    <source>
        <strain evidence="1 2">CIRM-BRFM 2984</strain>
    </source>
</reference>
<proteinExistence type="predicted"/>
<evidence type="ECO:0000313" key="2">
    <source>
        <dbReference type="Proteomes" id="UP001362999"/>
    </source>
</evidence>
<comment type="caution">
    <text evidence="1">The sequence shown here is derived from an EMBL/GenBank/DDBJ whole genome shotgun (WGS) entry which is preliminary data.</text>
</comment>
<keyword evidence="2" id="KW-1185">Reference proteome</keyword>
<dbReference type="InterPro" id="IPR032675">
    <property type="entry name" value="LRR_dom_sf"/>
</dbReference>
<organism evidence="1 2">
    <name type="scientific">Favolaschia claudopus</name>
    <dbReference type="NCBI Taxonomy" id="2862362"/>
    <lineage>
        <taxon>Eukaryota</taxon>
        <taxon>Fungi</taxon>
        <taxon>Dikarya</taxon>
        <taxon>Basidiomycota</taxon>
        <taxon>Agaricomycotina</taxon>
        <taxon>Agaricomycetes</taxon>
        <taxon>Agaricomycetidae</taxon>
        <taxon>Agaricales</taxon>
        <taxon>Marasmiineae</taxon>
        <taxon>Mycenaceae</taxon>
        <taxon>Favolaschia</taxon>
    </lineage>
</organism>
<accession>A0AAW0DDW2</accession>